<feature type="region of interest" description="Disordered" evidence="1">
    <location>
        <begin position="17"/>
        <end position="54"/>
    </location>
</feature>
<comment type="caution">
    <text evidence="2">The sequence shown here is derived from an EMBL/GenBank/DDBJ whole genome shotgun (WGS) entry which is preliminary data.</text>
</comment>
<accession>A0ABD1K9J3</accession>
<name>A0ABD1K9J3_9TELE</name>
<gene>
    <name evidence="2" type="ORF">ACEWY4_007964</name>
</gene>
<evidence type="ECO:0000313" key="3">
    <source>
        <dbReference type="Proteomes" id="UP001591681"/>
    </source>
</evidence>
<dbReference type="Proteomes" id="UP001591681">
    <property type="component" value="Unassembled WGS sequence"/>
</dbReference>
<keyword evidence="3" id="KW-1185">Reference proteome</keyword>
<feature type="compositionally biased region" description="Low complexity" evidence="1">
    <location>
        <begin position="208"/>
        <end position="221"/>
    </location>
</feature>
<sequence length="519" mass="57614">MRRKKLWDGIQTKNAVNEAADQPSAIAVLSSPPQTSTPKSLPQTSTPKSLGLKTVKMPDPPEYVVYTDSELDMVRSQYFELLRNGKGSQSKMSKELFCRLIRNTVTSMVAILRASGSGQEQMYPSKSELRAVAEKIVDYYPMLRDSSDMPYVSASSLQKYYSGLTVYSKMYKRVQNIKSPRKRQGRMPQRGVPKRSLFQSSPDDESDASTASTNVSVASTVIHPDSDDGNSDFSPDQDSRKTQARHYKTLQMMYSKTNSKPNKSDVAQILNLEFEARRAFIDSDVTKEEDRAAKIMDAYPCFKDPQHAIDELGRILGGTNRTYIDDTNKRWETFCANVQFYGLWKKVLKPPISADMHGADFTIALLKALPSLFPSPTPPPKRLGGASEALIHVLEENEDPNTYLDKRPLSSPVLLYDGSACILAIGKFPVSALEEVFNVEALQGHGTDTGLHLLHHTPNLPAAKALQRISERPGPSVHRYTSQRPAAQKPSGFVEAWGGWGMWVMGDAVMRIKGGDRGG</sequence>
<feature type="compositionally biased region" description="Polar residues" evidence="1">
    <location>
        <begin position="31"/>
        <end position="48"/>
    </location>
</feature>
<reference evidence="2 3" key="1">
    <citation type="submission" date="2024-09" db="EMBL/GenBank/DDBJ databases">
        <title>A chromosome-level genome assembly of Gray's grenadier anchovy, Coilia grayii.</title>
        <authorList>
            <person name="Fu Z."/>
        </authorList>
    </citation>
    <scope>NUCLEOTIDE SEQUENCE [LARGE SCALE GENOMIC DNA]</scope>
    <source>
        <strain evidence="2">G4</strain>
        <tissue evidence="2">Muscle</tissue>
    </source>
</reference>
<feature type="region of interest" description="Disordered" evidence="1">
    <location>
        <begin position="175"/>
        <end position="243"/>
    </location>
</feature>
<protein>
    <submittedName>
        <fullName evidence="2">Uncharacterized protein</fullName>
    </submittedName>
</protein>
<evidence type="ECO:0000256" key="1">
    <source>
        <dbReference type="SAM" id="MobiDB-lite"/>
    </source>
</evidence>
<organism evidence="2 3">
    <name type="scientific">Coilia grayii</name>
    <name type="common">Gray's grenadier anchovy</name>
    <dbReference type="NCBI Taxonomy" id="363190"/>
    <lineage>
        <taxon>Eukaryota</taxon>
        <taxon>Metazoa</taxon>
        <taxon>Chordata</taxon>
        <taxon>Craniata</taxon>
        <taxon>Vertebrata</taxon>
        <taxon>Euteleostomi</taxon>
        <taxon>Actinopterygii</taxon>
        <taxon>Neopterygii</taxon>
        <taxon>Teleostei</taxon>
        <taxon>Clupei</taxon>
        <taxon>Clupeiformes</taxon>
        <taxon>Clupeoidei</taxon>
        <taxon>Engraulidae</taxon>
        <taxon>Coilinae</taxon>
        <taxon>Coilia</taxon>
    </lineage>
</organism>
<proteinExistence type="predicted"/>
<dbReference type="AlphaFoldDB" id="A0ABD1K9J3"/>
<evidence type="ECO:0000313" key="2">
    <source>
        <dbReference type="EMBL" id="KAL2095816.1"/>
    </source>
</evidence>
<dbReference type="EMBL" id="JBHFQA010000007">
    <property type="protein sequence ID" value="KAL2095816.1"/>
    <property type="molecule type" value="Genomic_DNA"/>
</dbReference>